<reference evidence="3" key="1">
    <citation type="submission" date="2021-04" db="EMBL/GenBank/DDBJ databases">
        <authorList>
            <person name="Chebbi M.A.C M."/>
        </authorList>
    </citation>
    <scope>NUCLEOTIDE SEQUENCE</scope>
</reference>
<dbReference type="InterPro" id="IPR006029">
    <property type="entry name" value="Neurotrans-gated_channel_TM"/>
</dbReference>
<keyword evidence="1" id="KW-0812">Transmembrane</keyword>
<proteinExistence type="predicted"/>
<evidence type="ECO:0000259" key="2">
    <source>
        <dbReference type="Pfam" id="PF02932"/>
    </source>
</evidence>
<dbReference type="EMBL" id="CAJNRD030001120">
    <property type="protein sequence ID" value="CAG5093813.1"/>
    <property type="molecule type" value="Genomic_DNA"/>
</dbReference>
<dbReference type="InterPro" id="IPR038050">
    <property type="entry name" value="Neuro_actylchol_rec"/>
</dbReference>
<dbReference type="GO" id="GO:0006811">
    <property type="term" value="P:monoatomic ion transport"/>
    <property type="evidence" value="ECO:0007669"/>
    <property type="project" value="InterPro"/>
</dbReference>
<dbReference type="SUPFAM" id="SSF90112">
    <property type="entry name" value="Neurotransmitter-gated ion-channel transmembrane pore"/>
    <property type="match status" value="1"/>
</dbReference>
<name>A0A8J2HCQ7_COTCN</name>
<dbReference type="AlphaFoldDB" id="A0A8J2HCQ7"/>
<keyword evidence="1" id="KW-0472">Membrane</keyword>
<dbReference type="InterPro" id="IPR036719">
    <property type="entry name" value="Neuro-gated_channel_TM_sf"/>
</dbReference>
<evidence type="ECO:0000313" key="4">
    <source>
        <dbReference type="Proteomes" id="UP000786811"/>
    </source>
</evidence>
<accession>A0A8J2HCQ7</accession>
<organism evidence="3 4">
    <name type="scientific">Cotesia congregata</name>
    <name type="common">Parasitoid wasp</name>
    <name type="synonym">Apanteles congregatus</name>
    <dbReference type="NCBI Taxonomy" id="51543"/>
    <lineage>
        <taxon>Eukaryota</taxon>
        <taxon>Metazoa</taxon>
        <taxon>Ecdysozoa</taxon>
        <taxon>Arthropoda</taxon>
        <taxon>Hexapoda</taxon>
        <taxon>Insecta</taxon>
        <taxon>Pterygota</taxon>
        <taxon>Neoptera</taxon>
        <taxon>Endopterygota</taxon>
        <taxon>Hymenoptera</taxon>
        <taxon>Apocrita</taxon>
        <taxon>Ichneumonoidea</taxon>
        <taxon>Braconidae</taxon>
        <taxon>Microgastrinae</taxon>
        <taxon>Cotesia</taxon>
    </lineage>
</organism>
<dbReference type="Gene3D" id="1.20.58.390">
    <property type="entry name" value="Neurotransmitter-gated ion-channel transmembrane domain"/>
    <property type="match status" value="1"/>
</dbReference>
<dbReference type="Proteomes" id="UP000786811">
    <property type="component" value="Unassembled WGS sequence"/>
</dbReference>
<keyword evidence="1" id="KW-1133">Transmembrane helix</keyword>
<keyword evidence="4" id="KW-1185">Reference proteome</keyword>
<feature type="transmembrane region" description="Helical" evidence="1">
    <location>
        <begin position="27"/>
        <end position="47"/>
    </location>
</feature>
<protein>
    <recommendedName>
        <fullName evidence="2">Neurotransmitter-gated ion-channel transmembrane domain-containing protein</fullName>
    </recommendedName>
</protein>
<comment type="caution">
    <text evidence="3">The sequence shown here is derived from an EMBL/GenBank/DDBJ whole genome shotgun (WGS) entry which is preliminary data.</text>
</comment>
<evidence type="ECO:0000256" key="1">
    <source>
        <dbReference type="SAM" id="Phobius"/>
    </source>
</evidence>
<dbReference type="Pfam" id="PF02932">
    <property type="entry name" value="Neur_chan_memb"/>
    <property type="match status" value="1"/>
</dbReference>
<evidence type="ECO:0000313" key="3">
    <source>
        <dbReference type="EMBL" id="CAG5093813.1"/>
    </source>
</evidence>
<dbReference type="OrthoDB" id="8197206at2759"/>
<feature type="domain" description="Neurotransmitter-gated ion-channel transmembrane" evidence="2">
    <location>
        <begin position="30"/>
        <end position="62"/>
    </location>
</feature>
<sequence>MRVRETEKNETKESSLMLMVIQHFTSLFWISTGVTILLSLTVFLNLVAESMPTTSDAVPLIGIHPFLFSPAPCYHIMTTTSCPKEHSLFNTLFAITVSSRVLCVYVCTYECLC</sequence>
<dbReference type="GO" id="GO:0016020">
    <property type="term" value="C:membrane"/>
    <property type="evidence" value="ECO:0007669"/>
    <property type="project" value="InterPro"/>
</dbReference>
<gene>
    <name evidence="3" type="ORF">HICCMSTLAB_LOCUS7139</name>
</gene>